<feature type="DNA-binding region" description="Homeobox" evidence="7">
    <location>
        <begin position="59"/>
        <end position="105"/>
    </location>
</feature>
<evidence type="ECO:0000256" key="7">
    <source>
        <dbReference type="PROSITE-ProRule" id="PRU00108"/>
    </source>
</evidence>
<keyword evidence="4 7" id="KW-0238">DNA-binding</keyword>
<evidence type="ECO:0000256" key="8">
    <source>
        <dbReference type="RuleBase" id="RU000682"/>
    </source>
</evidence>
<keyword evidence="3" id="KW-0217">Developmental protein</keyword>
<evidence type="ECO:0000256" key="5">
    <source>
        <dbReference type="ARBA" id="ARBA00023155"/>
    </source>
</evidence>
<comment type="subcellular location">
    <subcellularLocation>
        <location evidence="1 7 8">Nucleus</location>
    </subcellularLocation>
</comment>
<evidence type="ECO:0000313" key="11">
    <source>
        <dbReference type="Proteomes" id="UP000472263"/>
    </source>
</evidence>
<accession>A0A667YA37</accession>
<name>A0A667YA37_9TELE</name>
<evidence type="ECO:0000256" key="3">
    <source>
        <dbReference type="ARBA" id="ARBA00022473"/>
    </source>
</evidence>
<dbReference type="InterPro" id="IPR017970">
    <property type="entry name" value="Homeobox_CS"/>
</dbReference>
<proteinExistence type="inferred from homology"/>
<evidence type="ECO:0000256" key="6">
    <source>
        <dbReference type="ARBA" id="ARBA00023242"/>
    </source>
</evidence>
<sequence>MSLDLPTSIQLVHRTQTAHRLHQQSGNQTDWLFKRTLCHNLHVNIFARATIHVCVLQVSVLERVFQVNSYPGIQLREELAGRLNLDEDRIQIWFQNRRAKLKRSHRETRLQLVQSAMVQEEEEE</sequence>
<reference evidence="10" key="2">
    <citation type="submission" date="2025-08" db="UniProtKB">
        <authorList>
            <consortium name="Ensembl"/>
        </authorList>
    </citation>
    <scope>IDENTIFICATION</scope>
</reference>
<dbReference type="PANTHER" id="PTHR46966:SF1">
    <property type="entry name" value="HOMEOBOX EXPRESSED IN ES CELLS 1"/>
    <property type="match status" value="1"/>
</dbReference>
<reference evidence="10" key="3">
    <citation type="submission" date="2025-09" db="UniProtKB">
        <authorList>
            <consortium name="Ensembl"/>
        </authorList>
    </citation>
    <scope>IDENTIFICATION</scope>
</reference>
<dbReference type="GO" id="GO:0005634">
    <property type="term" value="C:nucleus"/>
    <property type="evidence" value="ECO:0007669"/>
    <property type="project" value="UniProtKB-SubCell"/>
</dbReference>
<dbReference type="CDD" id="cd00086">
    <property type="entry name" value="homeodomain"/>
    <property type="match status" value="1"/>
</dbReference>
<evidence type="ECO:0000256" key="1">
    <source>
        <dbReference type="ARBA" id="ARBA00004123"/>
    </source>
</evidence>
<dbReference type="GO" id="GO:0021983">
    <property type="term" value="P:pituitary gland development"/>
    <property type="evidence" value="ECO:0007669"/>
    <property type="project" value="TreeGrafter"/>
</dbReference>
<evidence type="ECO:0000256" key="2">
    <source>
        <dbReference type="ARBA" id="ARBA00006791"/>
    </source>
</evidence>
<dbReference type="PANTHER" id="PTHR46966">
    <property type="entry name" value="HOMEOBOX EXPRESSED IN ES CELLS 1"/>
    <property type="match status" value="1"/>
</dbReference>
<feature type="domain" description="Homeobox" evidence="9">
    <location>
        <begin position="57"/>
        <end position="104"/>
    </location>
</feature>
<evidence type="ECO:0000313" key="10">
    <source>
        <dbReference type="Ensembl" id="ENSMMDP00005020989.1"/>
    </source>
</evidence>
<dbReference type="PROSITE" id="PS50071">
    <property type="entry name" value="HOMEOBOX_2"/>
    <property type="match status" value="1"/>
</dbReference>
<organism evidence="10 11">
    <name type="scientific">Myripristis murdjan</name>
    <name type="common">pinecone soldierfish</name>
    <dbReference type="NCBI Taxonomy" id="586833"/>
    <lineage>
        <taxon>Eukaryota</taxon>
        <taxon>Metazoa</taxon>
        <taxon>Chordata</taxon>
        <taxon>Craniata</taxon>
        <taxon>Vertebrata</taxon>
        <taxon>Euteleostomi</taxon>
        <taxon>Actinopterygii</taxon>
        <taxon>Neopterygii</taxon>
        <taxon>Teleostei</taxon>
        <taxon>Neoteleostei</taxon>
        <taxon>Acanthomorphata</taxon>
        <taxon>Holocentriformes</taxon>
        <taxon>Holocentridae</taxon>
        <taxon>Myripristis</taxon>
    </lineage>
</organism>
<dbReference type="SMART" id="SM00389">
    <property type="entry name" value="HOX"/>
    <property type="match status" value="1"/>
</dbReference>
<dbReference type="Pfam" id="PF00046">
    <property type="entry name" value="Homeodomain"/>
    <property type="match status" value="1"/>
</dbReference>
<dbReference type="Proteomes" id="UP000472263">
    <property type="component" value="Chromosome 5"/>
</dbReference>
<dbReference type="InterPro" id="IPR001356">
    <property type="entry name" value="HD"/>
</dbReference>
<dbReference type="GO" id="GO:0000978">
    <property type="term" value="F:RNA polymerase II cis-regulatory region sequence-specific DNA binding"/>
    <property type="evidence" value="ECO:0007669"/>
    <property type="project" value="TreeGrafter"/>
</dbReference>
<dbReference type="Gene3D" id="1.10.10.60">
    <property type="entry name" value="Homeodomain-like"/>
    <property type="match status" value="1"/>
</dbReference>
<keyword evidence="6 7" id="KW-0539">Nucleus</keyword>
<reference evidence="10" key="1">
    <citation type="submission" date="2019-06" db="EMBL/GenBank/DDBJ databases">
        <authorList>
            <consortium name="Wellcome Sanger Institute Data Sharing"/>
        </authorList>
    </citation>
    <scope>NUCLEOTIDE SEQUENCE [LARGE SCALE GENOMIC DNA]</scope>
</reference>
<evidence type="ECO:0000259" key="9">
    <source>
        <dbReference type="PROSITE" id="PS50071"/>
    </source>
</evidence>
<dbReference type="InParanoid" id="A0A667YA37"/>
<keyword evidence="11" id="KW-1185">Reference proteome</keyword>
<keyword evidence="5 7" id="KW-0371">Homeobox</keyword>
<dbReference type="Ensembl" id="ENSMMDT00005021474.1">
    <property type="protein sequence ID" value="ENSMMDP00005020989.1"/>
    <property type="gene ID" value="ENSMMDG00005010293.1"/>
</dbReference>
<evidence type="ECO:0000256" key="4">
    <source>
        <dbReference type="ARBA" id="ARBA00023125"/>
    </source>
</evidence>
<dbReference type="GO" id="GO:0001227">
    <property type="term" value="F:DNA-binding transcription repressor activity, RNA polymerase II-specific"/>
    <property type="evidence" value="ECO:0007669"/>
    <property type="project" value="TreeGrafter"/>
</dbReference>
<dbReference type="InterPro" id="IPR009057">
    <property type="entry name" value="Homeodomain-like_sf"/>
</dbReference>
<dbReference type="SUPFAM" id="SSF46689">
    <property type="entry name" value="Homeodomain-like"/>
    <property type="match status" value="1"/>
</dbReference>
<dbReference type="PROSITE" id="PS00027">
    <property type="entry name" value="HOMEOBOX_1"/>
    <property type="match status" value="1"/>
</dbReference>
<dbReference type="GeneTree" id="ENSGT00940000156780"/>
<protein>
    <submittedName>
        <fullName evidence="10">HESX homeobox 1</fullName>
    </submittedName>
</protein>
<comment type="similarity">
    <text evidence="2">Belongs to the ANF homeobox family.</text>
</comment>
<dbReference type="InterPro" id="IPR043402">
    <property type="entry name" value="Hesx1"/>
</dbReference>
<gene>
    <name evidence="10" type="primary">HESX1</name>
</gene>
<dbReference type="AlphaFoldDB" id="A0A667YA37"/>